<evidence type="ECO:0000313" key="1">
    <source>
        <dbReference type="EMBL" id="DAF93737.1"/>
    </source>
</evidence>
<organism evidence="1">
    <name type="scientific">Myoviridae sp. ctshb19</name>
    <dbReference type="NCBI Taxonomy" id="2825194"/>
    <lineage>
        <taxon>Viruses</taxon>
        <taxon>Duplodnaviria</taxon>
        <taxon>Heunggongvirae</taxon>
        <taxon>Uroviricota</taxon>
        <taxon>Caudoviricetes</taxon>
    </lineage>
</organism>
<dbReference type="EMBL" id="BK016086">
    <property type="protein sequence ID" value="DAF93737.1"/>
    <property type="molecule type" value="Genomic_DNA"/>
</dbReference>
<proteinExistence type="predicted"/>
<sequence>MIPSRTVDLNKVMPCHVSDRLYEHTNAWTNSWKLPTEEQLDNPDLKCIMISRISPLFNQMVKHVYFEAESREEGHVGYYKTVPVFIPSLSYKDGAPVRLVTNVNRQGLQILGKFQ</sequence>
<reference evidence="1" key="1">
    <citation type="journal article" date="2021" name="Proc. Natl. Acad. Sci. U.S.A.">
        <title>A Catalog of Tens of Thousands of Viruses from Human Metagenomes Reveals Hidden Associations with Chronic Diseases.</title>
        <authorList>
            <person name="Tisza M.J."/>
            <person name="Buck C.B."/>
        </authorList>
    </citation>
    <scope>NUCLEOTIDE SEQUENCE</scope>
    <source>
        <strain evidence="1">Ctshb19</strain>
    </source>
</reference>
<name>A0A8S5UGV8_9CAUD</name>
<protein>
    <submittedName>
        <fullName evidence="1">Uncharacterized protein</fullName>
    </submittedName>
</protein>
<accession>A0A8S5UGV8</accession>